<organism evidence="1">
    <name type="scientific">Timema genevievae</name>
    <name type="common">Walking stick</name>
    <dbReference type="NCBI Taxonomy" id="629358"/>
    <lineage>
        <taxon>Eukaryota</taxon>
        <taxon>Metazoa</taxon>
        <taxon>Ecdysozoa</taxon>
        <taxon>Arthropoda</taxon>
        <taxon>Hexapoda</taxon>
        <taxon>Insecta</taxon>
        <taxon>Pterygota</taxon>
        <taxon>Neoptera</taxon>
        <taxon>Polyneoptera</taxon>
        <taxon>Phasmatodea</taxon>
        <taxon>Timematodea</taxon>
        <taxon>Timematoidea</taxon>
        <taxon>Timematidae</taxon>
        <taxon>Timema</taxon>
    </lineage>
</organism>
<accession>A0A7R9K8D8</accession>
<sequence>MKAAWTAPPTLGQTFRTGTCSMGRSGSSGGSSWRLMAMLCNTAHAMMTLLEVSKLVLSFCPRHAKL</sequence>
<protein>
    <submittedName>
        <fullName evidence="1">Uncharacterized protein</fullName>
    </submittedName>
</protein>
<dbReference type="EMBL" id="OE847445">
    <property type="protein sequence ID" value="CAD7611282.1"/>
    <property type="molecule type" value="Genomic_DNA"/>
</dbReference>
<reference evidence="1" key="1">
    <citation type="submission" date="2020-11" db="EMBL/GenBank/DDBJ databases">
        <authorList>
            <person name="Tran Van P."/>
        </authorList>
    </citation>
    <scope>NUCLEOTIDE SEQUENCE</scope>
</reference>
<dbReference type="AlphaFoldDB" id="A0A7R9K8D8"/>
<evidence type="ECO:0000313" key="1">
    <source>
        <dbReference type="EMBL" id="CAD7611282.1"/>
    </source>
</evidence>
<gene>
    <name evidence="1" type="ORF">TGEB3V08_LOCUS10953</name>
</gene>
<proteinExistence type="predicted"/>
<name>A0A7R9K8D8_TIMGE</name>